<dbReference type="SUPFAM" id="SSF49464">
    <property type="entry name" value="Carboxypeptidase regulatory domain-like"/>
    <property type="match status" value="1"/>
</dbReference>
<feature type="compositionally biased region" description="Basic and acidic residues" evidence="1">
    <location>
        <begin position="64"/>
        <end position="74"/>
    </location>
</feature>
<organism evidence="2 3">
    <name type="scientific">Epilithonimonas vandammei</name>
    <dbReference type="NCBI Taxonomy" id="2487072"/>
    <lineage>
        <taxon>Bacteria</taxon>
        <taxon>Pseudomonadati</taxon>
        <taxon>Bacteroidota</taxon>
        <taxon>Flavobacteriia</taxon>
        <taxon>Flavobacteriales</taxon>
        <taxon>Weeksellaceae</taxon>
        <taxon>Chryseobacterium group</taxon>
        <taxon>Epilithonimonas</taxon>
    </lineage>
</organism>
<reference evidence="3" key="1">
    <citation type="submission" date="2018-11" db="EMBL/GenBank/DDBJ databases">
        <title>Proposal to divide the Flavobacteriaceae and reorganize its genera based on Amino Acid Identity values calculated from whole genome sequences.</title>
        <authorList>
            <person name="Nicholson A.C."/>
            <person name="Gulvik C.A."/>
            <person name="Whitney A.M."/>
            <person name="Humrighouse B.W."/>
            <person name="Bell M."/>
            <person name="Holmes B."/>
            <person name="Steigerwalt A.B."/>
            <person name="Villarma A."/>
            <person name="Sheth M."/>
            <person name="Batra D."/>
            <person name="Pryor J."/>
            <person name="Bernardet J.-F."/>
            <person name="Hugo C."/>
            <person name="Kampfer P."/>
            <person name="Newman J.D."/>
            <person name="McQuiston J.R."/>
        </authorList>
    </citation>
    <scope>NUCLEOTIDE SEQUENCE [LARGE SCALE GENOMIC DNA]</scope>
    <source>
        <strain evidence="3">F5649</strain>
    </source>
</reference>
<evidence type="ECO:0008006" key="4">
    <source>
        <dbReference type="Google" id="ProtNLM"/>
    </source>
</evidence>
<feature type="compositionally biased region" description="Polar residues" evidence="1">
    <location>
        <begin position="52"/>
        <end position="62"/>
    </location>
</feature>
<dbReference type="Gene3D" id="2.60.40.1120">
    <property type="entry name" value="Carboxypeptidase-like, regulatory domain"/>
    <property type="match status" value="1"/>
</dbReference>
<dbReference type="EMBL" id="CP034161">
    <property type="protein sequence ID" value="AZI38870.1"/>
    <property type="molecule type" value="Genomic_DNA"/>
</dbReference>
<dbReference type="RefSeq" id="WP_124801180.1">
    <property type="nucleotide sequence ID" value="NZ_CP034161.1"/>
</dbReference>
<evidence type="ECO:0000256" key="1">
    <source>
        <dbReference type="SAM" id="MobiDB-lite"/>
    </source>
</evidence>
<feature type="region of interest" description="Disordered" evidence="1">
    <location>
        <begin position="51"/>
        <end position="74"/>
    </location>
</feature>
<dbReference type="InterPro" id="IPR008969">
    <property type="entry name" value="CarboxyPept-like_regulatory"/>
</dbReference>
<gene>
    <name evidence="2" type="ORF">EIB74_02365</name>
</gene>
<sequence length="74" mass="8228">MIVQGRIITVLFLLTGFIIWAQTTVSGKVTYRNKPLKDINVTLKDTYGGATTDASGSYSFTNHGEGRQNEWCDQ</sequence>
<dbReference type="AlphaFoldDB" id="A0A3G8Y102"/>
<evidence type="ECO:0000313" key="3">
    <source>
        <dbReference type="Proteomes" id="UP000281810"/>
    </source>
</evidence>
<keyword evidence="3" id="KW-1185">Reference proteome</keyword>
<dbReference type="OrthoDB" id="1075473at2"/>
<protein>
    <recommendedName>
        <fullName evidence="4">Carboxypeptidase regulatory-like domain-containing protein</fullName>
    </recommendedName>
</protein>
<accession>A0A3G8Y102</accession>
<proteinExistence type="predicted"/>
<dbReference type="Proteomes" id="UP000281810">
    <property type="component" value="Chromosome"/>
</dbReference>
<name>A0A3G8Y102_9FLAO</name>
<evidence type="ECO:0000313" key="2">
    <source>
        <dbReference type="EMBL" id="AZI38870.1"/>
    </source>
</evidence>